<dbReference type="InterPro" id="IPR036852">
    <property type="entry name" value="Peptidase_S8/S53_dom_sf"/>
</dbReference>
<dbReference type="InterPro" id="IPR034204">
    <property type="entry name" value="PfSUB1-like_cat_dom"/>
</dbReference>
<evidence type="ECO:0000256" key="9">
    <source>
        <dbReference type="ARBA" id="ARBA00023069"/>
    </source>
</evidence>
<feature type="active site" description="Charge relay system" evidence="12">
    <location>
        <position position="317"/>
    </location>
</feature>
<dbReference type="PROSITE" id="PS51125">
    <property type="entry name" value="NHL"/>
    <property type="match status" value="1"/>
</dbReference>
<dbReference type="Gene3D" id="2.60.40.10">
    <property type="entry name" value="Immunoglobulins"/>
    <property type="match status" value="6"/>
</dbReference>
<evidence type="ECO:0000256" key="3">
    <source>
        <dbReference type="ARBA" id="ARBA00011073"/>
    </source>
</evidence>
<dbReference type="Gene3D" id="2.120.10.30">
    <property type="entry name" value="TolB, C-terminal domain"/>
    <property type="match status" value="3"/>
</dbReference>
<keyword evidence="9" id="KW-0969">Cilium</keyword>
<evidence type="ECO:0000256" key="5">
    <source>
        <dbReference type="ARBA" id="ARBA00022670"/>
    </source>
</evidence>
<evidence type="ECO:0000256" key="13">
    <source>
        <dbReference type="RuleBase" id="RU003355"/>
    </source>
</evidence>
<comment type="subcellular location">
    <subcellularLocation>
        <location evidence="1">Cell projection</location>
        <location evidence="1">Cilium</location>
    </subcellularLocation>
    <subcellularLocation>
        <location evidence="2">Cytoplasm</location>
    </subcellularLocation>
</comment>
<keyword evidence="5 12" id="KW-0645">Protease</keyword>
<dbReference type="InterPro" id="IPR053879">
    <property type="entry name" value="HYDIN_VesB_CFA65-like_Ig"/>
</dbReference>
<dbReference type="InterPro" id="IPR013098">
    <property type="entry name" value="Ig_I-set"/>
</dbReference>
<gene>
    <name evidence="15" type="ORF">BGE01nite_02980</name>
</gene>
<dbReference type="InterPro" id="IPR015500">
    <property type="entry name" value="Peptidase_S8_subtilisin-rel"/>
</dbReference>
<keyword evidence="6" id="KW-0677">Repeat</keyword>
<dbReference type="PANTHER" id="PTHR43806">
    <property type="entry name" value="PEPTIDASE S8"/>
    <property type="match status" value="1"/>
</dbReference>
<feature type="active site" description="Charge relay system" evidence="12">
    <location>
        <position position="480"/>
    </location>
</feature>
<dbReference type="PROSITE" id="PS51257">
    <property type="entry name" value="PROKAR_LIPOPROTEIN"/>
    <property type="match status" value="1"/>
</dbReference>
<keyword evidence="16" id="KW-1185">Reference proteome</keyword>
<evidence type="ECO:0000259" key="14">
    <source>
        <dbReference type="PROSITE" id="PS50835"/>
    </source>
</evidence>
<dbReference type="Proteomes" id="UP000321577">
    <property type="component" value="Unassembled WGS sequence"/>
</dbReference>
<dbReference type="CDD" id="cd07473">
    <property type="entry name" value="Peptidases_S8_Subtilisin_like"/>
    <property type="match status" value="1"/>
</dbReference>
<dbReference type="InterPro" id="IPR023828">
    <property type="entry name" value="Peptidase_S8_Ser-AS"/>
</dbReference>
<dbReference type="InterPro" id="IPR003598">
    <property type="entry name" value="Ig_sub2"/>
</dbReference>
<feature type="repeat" description="NHL" evidence="11">
    <location>
        <begin position="1348"/>
        <end position="1385"/>
    </location>
</feature>
<dbReference type="InterPro" id="IPR007110">
    <property type="entry name" value="Ig-like_dom"/>
</dbReference>
<dbReference type="InterPro" id="IPR013783">
    <property type="entry name" value="Ig-like_fold"/>
</dbReference>
<protein>
    <recommendedName>
        <fullName evidence="14">Ig-like domain-containing protein</fullName>
    </recommendedName>
</protein>
<dbReference type="SUPFAM" id="SSF48726">
    <property type="entry name" value="Immunoglobulin"/>
    <property type="match status" value="2"/>
</dbReference>
<dbReference type="InterPro" id="IPR022398">
    <property type="entry name" value="Peptidase_S8_His-AS"/>
</dbReference>
<name>A0A512M2N9_9BACT</name>
<dbReference type="Pfam" id="PF00047">
    <property type="entry name" value="ig"/>
    <property type="match status" value="1"/>
</dbReference>
<accession>A0A512M2N9</accession>
<organism evidence="15 16">
    <name type="scientific">Brevifollis gellanilyticus</name>
    <dbReference type="NCBI Taxonomy" id="748831"/>
    <lineage>
        <taxon>Bacteria</taxon>
        <taxon>Pseudomonadati</taxon>
        <taxon>Verrucomicrobiota</taxon>
        <taxon>Verrucomicrobiia</taxon>
        <taxon>Verrucomicrobiales</taxon>
        <taxon>Verrucomicrobiaceae</taxon>
    </lineage>
</organism>
<dbReference type="PANTHER" id="PTHR43806:SF11">
    <property type="entry name" value="CEREVISIN-RELATED"/>
    <property type="match status" value="1"/>
</dbReference>
<dbReference type="Pfam" id="PF05345">
    <property type="entry name" value="He_PIG"/>
    <property type="match status" value="1"/>
</dbReference>
<dbReference type="OrthoDB" id="195152at2"/>
<dbReference type="GO" id="GO:0004252">
    <property type="term" value="F:serine-type endopeptidase activity"/>
    <property type="evidence" value="ECO:0007669"/>
    <property type="project" value="UniProtKB-UniRule"/>
</dbReference>
<dbReference type="InterPro" id="IPR003599">
    <property type="entry name" value="Ig_sub"/>
</dbReference>
<dbReference type="EMBL" id="BKAG01000001">
    <property type="protein sequence ID" value="GEP41007.1"/>
    <property type="molecule type" value="Genomic_DNA"/>
</dbReference>
<dbReference type="Gene3D" id="3.40.50.200">
    <property type="entry name" value="Peptidase S8/S53 domain"/>
    <property type="match status" value="1"/>
</dbReference>
<keyword evidence="8 12" id="KW-0720">Serine protease</keyword>
<dbReference type="InterPro" id="IPR050131">
    <property type="entry name" value="Peptidase_S8_subtilisin-like"/>
</dbReference>
<evidence type="ECO:0000256" key="7">
    <source>
        <dbReference type="ARBA" id="ARBA00022801"/>
    </source>
</evidence>
<dbReference type="SUPFAM" id="SSF101898">
    <property type="entry name" value="NHL repeat"/>
    <property type="match status" value="1"/>
</dbReference>
<dbReference type="InterPro" id="IPR001258">
    <property type="entry name" value="NHL_repeat"/>
</dbReference>
<keyword evidence="4" id="KW-0963">Cytoplasm</keyword>
<evidence type="ECO:0000256" key="2">
    <source>
        <dbReference type="ARBA" id="ARBA00004496"/>
    </source>
</evidence>
<dbReference type="Pfam" id="PF00082">
    <property type="entry name" value="Peptidase_S8"/>
    <property type="match status" value="1"/>
</dbReference>
<feature type="active site" description="Charge relay system" evidence="12">
    <location>
        <position position="262"/>
    </location>
</feature>
<sequence>MRPFLGPLKLFKKHQGFIFILSASCLLWWVSRVPNERPTGQTSDARAQRQPLEFQAATSVRTSWTAEETVAVNPLKAAGTPLSLIKILEMRETPANGRTGTRRSWLVETNFQHRYLRVDQELQLGSGDKVTRSHIYVADQMLTVLKAEADPQSAVKSMQSAGFEQVRILPGTSSVLVNLDRHDLDALPEAAVKLAALKEVLAAEPDGVGGAAMTTPNDPSFGNQWNLYNTGQSGGVVDADVDAPELWELLPTMPPFPVAVLDTGMDYNHKDLVGALWINSAEIPANGIDDDNNGKIDDFRGWDFVNRTNDPMDDNDHGTHVSGIIAARRNNGLGIAGIFPEARIVPVKVLGQGSQGTTSDLVEALSYVRTLGVKLVNMSVQGYPENISLLNELATGQDHGILYVVSAGNQGANIDIYPNFPGSFPHHNIICVGNSDRNDNRWTGSEASNYGPIAVDIFAPGTLIPSTIRNNNYYSFIGTSMSAPHVTAAAAMLWSLRPQSSWEQVRSLLIQYSEPLASLQGLCATGKRLNLHMVAVAVLPEIAVEQPVGTNLVSNVGSSSFGSLVVGQESTLTFTVKNTGKAALSGLGVSITGKYAHDFAVVAAPPGSLLPDASGTFTIRFSPSAAGERTALIEVSSNDPDESTFGIPVTGLGVTVPEIVIFEGSRELTDGVDTLDFGAVPKGADVIKTLRIVNAGTAALTGLQISRSGPQVTEFAVSPLVGRLVPGAETWVHVTFDPQASGERHAALNITSNDTDESPFNISLMGTGVVEPEISLSLNTTSATPLTAGESVINFGTTRISGLYSTTLVVRNLGTASLTITPSMVGAHLADFGFSLSKPAVVAPGKAEYYPVTCRPTATGLRSATLRITSNDADESPFDVGLQAMAVQPEPPVFAEPLQSQLLPAGSPLVLSARVTGDPLMSFQWKRGGINISGATDDELRILSSRTSDAAVYTLVADNPIGPPVTSTAYVAVMTQGPGDQLLKAGATLNLKCTVAAPSAAGVTVKYSWRREGDDQPLANDPLGLNGTVITGADKATLTLSKIRVADSGTYTCLVTLDIPGADDPELLQGPTRVDVVDAAPHMHPIPIPATVSVSESIDETVSATSLPSSFTVTGLPKGLSIDRRSGRITGKPVTASKKDASGGYIPNKITFQASNLYGSGPSLEFPLVIEALDPSVTGSFHGTVARAGHSNFGLGGHVQLTVSLTGAVSGSAMLAGQKHSIVGALDAASGHDPTANLTIRRVPASLGDLRLECHIPVAAHVLQGRIIEPRIERVTSELALCFSPAPDVEGGSAAGGASLDSPSGIAVSPNGNCYLADTGNQAIRLLHSGEHDAEVFADLPNPSPGGGTAGGTGFNGPEGLALDTAGNLYVADTGSSTIQKITPSGEVTTFAGSEAQVGSKDGTGAVARFHQPCALCFDLAGNMYVADRGSHLIRKITPLRVVSTLAGKAGIPGHKDGSGTGALFHSPRGITYDPVLKALFVTDTLNRVIRKVTTTGVVTTYAGAPKVAGKADGLFANARFNEPIGILSLGNGTLVVGDSVLVQLNRNGIAARISDPVDGAGSLDRPVALGVDASTGTLIAVHDHLHALTRHERDGVALDAIIEARRSSWSLSNPVPLDQQGLFNAVLKLGAATLANDSPFPQGEGFVQLRITPAGTVTWTGRNADGTTLTFGTFLDASLGMPLHVPLYQNTGSLQGRTFIIGAGFPAPDTAPLLDWYKIPRPLTSTDRSYRDGFTPHTLLLQGGKYVPGNLHAYLGLTNHSPNVALTFTQSLISGFSLPFTLMKPNQVVVPLNNLAFGLSIDSRTGVFTGNFKEGRPAVTVPFAGILIRQGSMREGRGHYLLPSSALGTSPIQSAPVRLE</sequence>
<dbReference type="PROSITE" id="PS00136">
    <property type="entry name" value="SUBTILASE_ASP"/>
    <property type="match status" value="1"/>
</dbReference>
<dbReference type="PROSITE" id="PS00137">
    <property type="entry name" value="SUBTILASE_HIS"/>
    <property type="match status" value="1"/>
</dbReference>
<dbReference type="Pfam" id="PF07679">
    <property type="entry name" value="I-set"/>
    <property type="match status" value="1"/>
</dbReference>
<dbReference type="PROSITE" id="PS50835">
    <property type="entry name" value="IG_LIKE"/>
    <property type="match status" value="2"/>
</dbReference>
<dbReference type="SMART" id="SM00409">
    <property type="entry name" value="IG"/>
    <property type="match status" value="2"/>
</dbReference>
<evidence type="ECO:0000256" key="10">
    <source>
        <dbReference type="ARBA" id="ARBA00023273"/>
    </source>
</evidence>
<dbReference type="PROSITE" id="PS50194">
    <property type="entry name" value="FILAMIN_REPEAT"/>
    <property type="match status" value="1"/>
</dbReference>
<comment type="similarity">
    <text evidence="3 12 13">Belongs to the peptidase S8 family.</text>
</comment>
<dbReference type="CDD" id="cd00096">
    <property type="entry name" value="Ig"/>
    <property type="match status" value="1"/>
</dbReference>
<dbReference type="Pfam" id="PF22544">
    <property type="entry name" value="HYDIN_VesB_CFA65-like_Ig"/>
    <property type="match status" value="1"/>
</dbReference>
<evidence type="ECO:0000256" key="12">
    <source>
        <dbReference type="PROSITE-ProRule" id="PRU01240"/>
    </source>
</evidence>
<proteinExistence type="inferred from homology"/>
<dbReference type="RefSeq" id="WP_146848472.1">
    <property type="nucleotide sequence ID" value="NZ_BKAG01000001.1"/>
</dbReference>
<evidence type="ECO:0000256" key="1">
    <source>
        <dbReference type="ARBA" id="ARBA00004138"/>
    </source>
</evidence>
<dbReference type="GO" id="GO:0006508">
    <property type="term" value="P:proteolysis"/>
    <property type="evidence" value="ECO:0007669"/>
    <property type="project" value="UniProtKB-KW"/>
</dbReference>
<dbReference type="PROSITE" id="PS51892">
    <property type="entry name" value="SUBTILASE"/>
    <property type="match status" value="1"/>
</dbReference>
<dbReference type="InterPro" id="IPR023827">
    <property type="entry name" value="Peptidase_S8_Asp-AS"/>
</dbReference>
<dbReference type="GO" id="GO:0005737">
    <property type="term" value="C:cytoplasm"/>
    <property type="evidence" value="ECO:0007669"/>
    <property type="project" value="UniProtKB-SubCell"/>
</dbReference>
<feature type="domain" description="Ig-like" evidence="14">
    <location>
        <begin position="963"/>
        <end position="1069"/>
    </location>
</feature>
<evidence type="ECO:0000256" key="8">
    <source>
        <dbReference type="ARBA" id="ARBA00022825"/>
    </source>
</evidence>
<evidence type="ECO:0000313" key="16">
    <source>
        <dbReference type="Proteomes" id="UP000321577"/>
    </source>
</evidence>
<dbReference type="InterPro" id="IPR036179">
    <property type="entry name" value="Ig-like_dom_sf"/>
</dbReference>
<dbReference type="SMART" id="SM00408">
    <property type="entry name" value="IGc2"/>
    <property type="match status" value="2"/>
</dbReference>
<reference evidence="15 16" key="1">
    <citation type="submission" date="2019-07" db="EMBL/GenBank/DDBJ databases">
        <title>Whole genome shotgun sequence of Brevifollis gellanilyticus NBRC 108608.</title>
        <authorList>
            <person name="Hosoyama A."/>
            <person name="Uohara A."/>
            <person name="Ohji S."/>
            <person name="Ichikawa N."/>
        </authorList>
    </citation>
    <scope>NUCLEOTIDE SEQUENCE [LARGE SCALE GENOMIC DNA]</scope>
    <source>
        <strain evidence="15 16">NBRC 108608</strain>
    </source>
</reference>
<evidence type="ECO:0000313" key="15">
    <source>
        <dbReference type="EMBL" id="GEP41007.1"/>
    </source>
</evidence>
<dbReference type="Pfam" id="PF01436">
    <property type="entry name" value="NHL"/>
    <property type="match status" value="1"/>
</dbReference>
<comment type="caution">
    <text evidence="15">The sequence shown here is derived from an EMBL/GenBank/DDBJ whole genome shotgun (WGS) entry which is preliminary data.</text>
</comment>
<dbReference type="NCBIfam" id="NF012200">
    <property type="entry name" value="choice_anch_D"/>
    <property type="match status" value="3"/>
</dbReference>
<feature type="domain" description="Ig-like" evidence="14">
    <location>
        <begin position="891"/>
        <end position="959"/>
    </location>
</feature>
<evidence type="ECO:0000256" key="6">
    <source>
        <dbReference type="ARBA" id="ARBA00022737"/>
    </source>
</evidence>
<dbReference type="SUPFAM" id="SSF52743">
    <property type="entry name" value="Subtilisin-like"/>
    <property type="match status" value="1"/>
</dbReference>
<keyword evidence="10" id="KW-0966">Cell projection</keyword>
<dbReference type="InterPro" id="IPR000209">
    <property type="entry name" value="Peptidase_S8/S53_dom"/>
</dbReference>
<dbReference type="PROSITE" id="PS00138">
    <property type="entry name" value="SUBTILASE_SER"/>
    <property type="match status" value="1"/>
</dbReference>
<evidence type="ECO:0000256" key="4">
    <source>
        <dbReference type="ARBA" id="ARBA00022490"/>
    </source>
</evidence>
<dbReference type="InterPro" id="IPR017868">
    <property type="entry name" value="Filamin/ABP280_repeat-like"/>
</dbReference>
<dbReference type="InterPro" id="IPR011042">
    <property type="entry name" value="6-blade_b-propeller_TolB-like"/>
</dbReference>
<evidence type="ECO:0000256" key="11">
    <source>
        <dbReference type="PROSITE-ProRule" id="PRU00504"/>
    </source>
</evidence>
<keyword evidence="7 12" id="KW-0378">Hydrolase</keyword>
<dbReference type="InterPro" id="IPR013151">
    <property type="entry name" value="Immunoglobulin_dom"/>
</dbReference>
<dbReference type="PRINTS" id="PR00723">
    <property type="entry name" value="SUBTILISIN"/>
</dbReference>